<feature type="compositionally biased region" description="Basic and acidic residues" evidence="1">
    <location>
        <begin position="315"/>
        <end position="324"/>
    </location>
</feature>
<evidence type="ECO:0000313" key="3">
    <source>
        <dbReference type="Proteomes" id="UP001629953"/>
    </source>
</evidence>
<comment type="caution">
    <text evidence="2">The sequence shown here is derived from an EMBL/GenBank/DDBJ whole genome shotgun (WGS) entry which is preliminary data.</text>
</comment>
<sequence>MNTHADKMQESKRQSVANDFSQNRSTGKGYFQFVDNRPEAIAQRKMQEIANNSQKTSNFRSFPRNENHIVQRELDPETDTVDSNPDVYNKIINSHIDMIGILRRKFDNNTLYVGIGGSPELLIRSMKEIGVTPTPVIIPATSLPSIETLKETALDMDLEENTYLDRVSNYFNQFIKNKGSTASTIVVLDYVSSGTSLRSALGIIQGLFPEKQVLGQPIAMKGEAVADEFLSPLIADAELIGLLNTDGVKKLTRTVPSVPIDIDSLSEDGRLMNKAFEANPKMKIEPNFKDKKRNRNEVVEEVSKRAKHLSTNRELLPERHESYK</sequence>
<proteinExistence type="predicted"/>
<dbReference type="RefSeq" id="WP_408623180.1">
    <property type="nucleotide sequence ID" value="NZ_JBEQCT010000002.1"/>
</dbReference>
<evidence type="ECO:0000256" key="1">
    <source>
        <dbReference type="SAM" id="MobiDB-lite"/>
    </source>
</evidence>
<name>A0ABW9G6I1_9GAMM</name>
<feature type="compositionally biased region" description="Polar residues" evidence="1">
    <location>
        <begin position="14"/>
        <end position="26"/>
    </location>
</feature>
<organism evidence="2 3">
    <name type="scientific">Celerinatantimonas yamalensis</name>
    <dbReference type="NCBI Taxonomy" id="559956"/>
    <lineage>
        <taxon>Bacteria</taxon>
        <taxon>Pseudomonadati</taxon>
        <taxon>Pseudomonadota</taxon>
        <taxon>Gammaproteobacteria</taxon>
        <taxon>Celerinatantimonadaceae</taxon>
        <taxon>Celerinatantimonas</taxon>
    </lineage>
</organism>
<protein>
    <recommendedName>
        <fullName evidence="4">Phosphoribosyltransferase domain-containing protein</fullName>
    </recommendedName>
</protein>
<evidence type="ECO:0008006" key="4">
    <source>
        <dbReference type="Google" id="ProtNLM"/>
    </source>
</evidence>
<reference evidence="2 3" key="1">
    <citation type="journal article" date="2013" name="Int. J. Syst. Evol. Microbiol.">
        <title>Celerinatantimonas yamalensis sp. nov., a cold-adapted diazotrophic bacterium from a cold permafrost brine.</title>
        <authorList>
            <person name="Shcherbakova V."/>
            <person name="Chuvilskaya N."/>
            <person name="Rivkina E."/>
            <person name="Demidov N."/>
            <person name="Uchaeva V."/>
            <person name="Suetin S."/>
            <person name="Suzina N."/>
            <person name="Gilichinsky D."/>
        </authorList>
    </citation>
    <scope>NUCLEOTIDE SEQUENCE [LARGE SCALE GENOMIC DNA]</scope>
    <source>
        <strain evidence="2 3">C7</strain>
    </source>
</reference>
<feature type="region of interest" description="Disordered" evidence="1">
    <location>
        <begin position="302"/>
        <end position="324"/>
    </location>
</feature>
<feature type="compositionally biased region" description="Basic and acidic residues" evidence="1">
    <location>
        <begin position="1"/>
        <end position="13"/>
    </location>
</feature>
<dbReference type="EMBL" id="JBEQCT010000002">
    <property type="protein sequence ID" value="MFM2484994.1"/>
    <property type="molecule type" value="Genomic_DNA"/>
</dbReference>
<gene>
    <name evidence="2" type="ORF">ABUE30_07945</name>
</gene>
<feature type="region of interest" description="Disordered" evidence="1">
    <location>
        <begin position="1"/>
        <end position="32"/>
    </location>
</feature>
<evidence type="ECO:0000313" key="2">
    <source>
        <dbReference type="EMBL" id="MFM2484994.1"/>
    </source>
</evidence>
<keyword evidence="3" id="KW-1185">Reference proteome</keyword>
<accession>A0ABW9G6I1</accession>
<dbReference type="Proteomes" id="UP001629953">
    <property type="component" value="Unassembled WGS sequence"/>
</dbReference>